<sequence>MAADSALRTPLPMVTGKYQGDEDEHLWMTLYNPDFGIVSSSAFASPTKVGQDDQDMWTSIYNLLNKKPDDRPKEHDDESVEVPKAKRIRVYTNKAEVQQLEAEISELQAQLIQVKRAVESRTDLSMWEAAAKQQRVEKNKSIQENQLLQHAIRERNEYIERLQKTILKTPRWTALPDITPDDVSRVIPADPALRLAAFHRIADSQYSQLQTKFIQAGAFDLREDMCKGEPITLAHQELGFQAVNHIHIPAPFNVVARAVWSVMRGLHAPIPSKHEQESWEQVDENTVYNKYCVVQNGVTCHSNSIRKIYEEPNRIAIISATILEDETVTRHPSDAIDDMNAWWQCVPKADDPSSCYMTIVGQSNISRLVEFKDLKANADEVVATLQGLMSKIHKLGEVKAPSYLMPFIKRRRRLRIPMQKVMETVIGDHAMRAKFLGLKVTEE</sequence>
<dbReference type="VEuPathDB" id="FungiDB:AeMF1_005030"/>
<keyword evidence="3" id="KW-1185">Reference proteome</keyword>
<evidence type="ECO:0008006" key="4">
    <source>
        <dbReference type="Google" id="ProtNLM"/>
    </source>
</evidence>
<dbReference type="Proteomes" id="UP000481153">
    <property type="component" value="Unassembled WGS sequence"/>
</dbReference>
<name>A0A6G0X7N1_9STRA</name>
<evidence type="ECO:0000313" key="3">
    <source>
        <dbReference type="Proteomes" id="UP000481153"/>
    </source>
</evidence>
<protein>
    <recommendedName>
        <fullName evidence="4">START domain-containing protein</fullName>
    </recommendedName>
</protein>
<evidence type="ECO:0000313" key="2">
    <source>
        <dbReference type="EMBL" id="KAF0736018.1"/>
    </source>
</evidence>
<dbReference type="EMBL" id="VJMJ01000090">
    <property type="protein sequence ID" value="KAF0736018.1"/>
    <property type="molecule type" value="Genomic_DNA"/>
</dbReference>
<evidence type="ECO:0000256" key="1">
    <source>
        <dbReference type="SAM" id="Coils"/>
    </source>
</evidence>
<organism evidence="2 3">
    <name type="scientific">Aphanomyces euteiches</name>
    <dbReference type="NCBI Taxonomy" id="100861"/>
    <lineage>
        <taxon>Eukaryota</taxon>
        <taxon>Sar</taxon>
        <taxon>Stramenopiles</taxon>
        <taxon>Oomycota</taxon>
        <taxon>Saprolegniomycetes</taxon>
        <taxon>Saprolegniales</taxon>
        <taxon>Verrucalvaceae</taxon>
        <taxon>Aphanomyces</taxon>
    </lineage>
</organism>
<proteinExistence type="predicted"/>
<gene>
    <name evidence="2" type="ORF">Ae201684_007606</name>
</gene>
<keyword evidence="1" id="KW-0175">Coiled coil</keyword>
<reference evidence="2 3" key="1">
    <citation type="submission" date="2019-07" db="EMBL/GenBank/DDBJ databases">
        <title>Genomics analysis of Aphanomyces spp. identifies a new class of oomycete effector associated with host adaptation.</title>
        <authorList>
            <person name="Gaulin E."/>
        </authorList>
    </citation>
    <scope>NUCLEOTIDE SEQUENCE [LARGE SCALE GENOMIC DNA]</scope>
    <source>
        <strain evidence="2 3">ATCC 201684</strain>
    </source>
</reference>
<accession>A0A6G0X7N1</accession>
<dbReference type="AlphaFoldDB" id="A0A6G0X7N1"/>
<feature type="coiled-coil region" evidence="1">
    <location>
        <begin position="90"/>
        <end position="117"/>
    </location>
</feature>
<comment type="caution">
    <text evidence="2">The sequence shown here is derived from an EMBL/GenBank/DDBJ whole genome shotgun (WGS) entry which is preliminary data.</text>
</comment>